<feature type="transmembrane region" description="Helical" evidence="7">
    <location>
        <begin position="448"/>
        <end position="470"/>
    </location>
</feature>
<evidence type="ECO:0000313" key="9">
    <source>
        <dbReference type="EMBL" id="RYO88849.1"/>
    </source>
</evidence>
<feature type="region of interest" description="Disordered" evidence="6">
    <location>
        <begin position="1"/>
        <end position="20"/>
    </location>
</feature>
<keyword evidence="10" id="KW-1185">Reference proteome</keyword>
<dbReference type="EMBL" id="QJNU01000709">
    <property type="protein sequence ID" value="RYO88849.1"/>
    <property type="molecule type" value="Genomic_DNA"/>
</dbReference>
<evidence type="ECO:0000256" key="4">
    <source>
        <dbReference type="ARBA" id="ARBA00022989"/>
    </source>
</evidence>
<evidence type="ECO:0000256" key="7">
    <source>
        <dbReference type="SAM" id="Phobius"/>
    </source>
</evidence>
<feature type="transmembrane region" description="Helical" evidence="7">
    <location>
        <begin position="329"/>
        <end position="346"/>
    </location>
</feature>
<feature type="transmembrane region" description="Helical" evidence="7">
    <location>
        <begin position="156"/>
        <end position="174"/>
    </location>
</feature>
<feature type="transmembrane region" description="Helical" evidence="7">
    <location>
        <begin position="219"/>
        <end position="241"/>
    </location>
</feature>
<dbReference type="InterPro" id="IPR020846">
    <property type="entry name" value="MFS_dom"/>
</dbReference>
<keyword evidence="4 7" id="KW-1133">Transmembrane helix</keyword>
<keyword evidence="2" id="KW-0813">Transport</keyword>
<keyword evidence="5 7" id="KW-0472">Membrane</keyword>
<dbReference type="AlphaFoldDB" id="A0A4Q4SZP9"/>
<feature type="transmembrane region" description="Helical" evidence="7">
    <location>
        <begin position="127"/>
        <end position="144"/>
    </location>
</feature>
<protein>
    <recommendedName>
        <fullName evidence="8">Major facilitator superfamily (MFS) profile domain-containing protein</fullName>
    </recommendedName>
</protein>
<dbReference type="Pfam" id="PF07690">
    <property type="entry name" value="MFS_1"/>
    <property type="match status" value="1"/>
</dbReference>
<feature type="domain" description="Major facilitator superfamily (MFS) profile" evidence="8">
    <location>
        <begin position="54"/>
        <end position="477"/>
    </location>
</feature>
<dbReference type="PANTHER" id="PTHR43791:SF49">
    <property type="entry name" value="TRANSPORTER, PUTATIVE (AFU_ORTHOLOGUE AFUA_4G04250)-RELATED"/>
    <property type="match status" value="1"/>
</dbReference>
<dbReference type="PANTHER" id="PTHR43791">
    <property type="entry name" value="PERMEASE-RELATED"/>
    <property type="match status" value="1"/>
</dbReference>
<evidence type="ECO:0000256" key="1">
    <source>
        <dbReference type="ARBA" id="ARBA00004141"/>
    </source>
</evidence>
<comment type="subcellular location">
    <subcellularLocation>
        <location evidence="1">Membrane</location>
        <topology evidence="1">Multi-pass membrane protein</topology>
    </subcellularLocation>
</comment>
<feature type="transmembrane region" description="Helical" evidence="7">
    <location>
        <begin position="95"/>
        <end position="115"/>
    </location>
</feature>
<evidence type="ECO:0000256" key="3">
    <source>
        <dbReference type="ARBA" id="ARBA00022692"/>
    </source>
</evidence>
<feature type="transmembrane region" description="Helical" evidence="7">
    <location>
        <begin position="379"/>
        <end position="403"/>
    </location>
</feature>
<dbReference type="GO" id="GO:0016020">
    <property type="term" value="C:membrane"/>
    <property type="evidence" value="ECO:0007669"/>
    <property type="project" value="UniProtKB-SubCell"/>
</dbReference>
<dbReference type="SUPFAM" id="SSF103473">
    <property type="entry name" value="MFS general substrate transporter"/>
    <property type="match status" value="1"/>
</dbReference>
<proteinExistence type="predicted"/>
<feature type="transmembrane region" description="Helical" evidence="7">
    <location>
        <begin position="290"/>
        <end position="309"/>
    </location>
</feature>
<dbReference type="OrthoDB" id="3639251at2759"/>
<feature type="transmembrane region" description="Helical" evidence="7">
    <location>
        <begin position="415"/>
        <end position="436"/>
    </location>
</feature>
<dbReference type="PROSITE" id="PS50850">
    <property type="entry name" value="MFS"/>
    <property type="match status" value="1"/>
</dbReference>
<evidence type="ECO:0000256" key="5">
    <source>
        <dbReference type="ARBA" id="ARBA00023136"/>
    </source>
</evidence>
<reference evidence="9 10" key="1">
    <citation type="submission" date="2018-06" db="EMBL/GenBank/DDBJ databases">
        <title>Complete Genomes of Monosporascus.</title>
        <authorList>
            <person name="Robinson A.J."/>
            <person name="Natvig D.O."/>
        </authorList>
    </citation>
    <scope>NUCLEOTIDE SEQUENCE [LARGE SCALE GENOMIC DNA]</scope>
    <source>
        <strain evidence="9 10">CBS 110550</strain>
    </source>
</reference>
<keyword evidence="3 7" id="KW-0812">Transmembrane</keyword>
<evidence type="ECO:0000256" key="6">
    <source>
        <dbReference type="SAM" id="MobiDB-lite"/>
    </source>
</evidence>
<dbReference type="FunFam" id="1.20.1250.20:FF:000013">
    <property type="entry name" value="MFS general substrate transporter"/>
    <property type="match status" value="1"/>
</dbReference>
<dbReference type="Proteomes" id="UP000293360">
    <property type="component" value="Unassembled WGS sequence"/>
</dbReference>
<comment type="caution">
    <text evidence="9">The sequence shown here is derived from an EMBL/GenBank/DDBJ whole genome shotgun (WGS) entry which is preliminary data.</text>
</comment>
<feature type="transmembrane region" description="Helical" evidence="7">
    <location>
        <begin position="353"/>
        <end position="373"/>
    </location>
</feature>
<dbReference type="InterPro" id="IPR011701">
    <property type="entry name" value="MFS"/>
</dbReference>
<dbReference type="Gene3D" id="1.20.1250.20">
    <property type="entry name" value="MFS general substrate transporter like domains"/>
    <property type="match status" value="1"/>
</dbReference>
<evidence type="ECO:0000259" key="8">
    <source>
        <dbReference type="PROSITE" id="PS50850"/>
    </source>
</evidence>
<feature type="transmembrane region" description="Helical" evidence="7">
    <location>
        <begin position="186"/>
        <end position="207"/>
    </location>
</feature>
<gene>
    <name evidence="9" type="ORF">DL764_008677</name>
</gene>
<dbReference type="InterPro" id="IPR036259">
    <property type="entry name" value="MFS_trans_sf"/>
</dbReference>
<evidence type="ECO:0000313" key="10">
    <source>
        <dbReference type="Proteomes" id="UP000293360"/>
    </source>
</evidence>
<name>A0A4Q4SZP9_9PEZI</name>
<accession>A0A4Q4SZP9</accession>
<dbReference type="FunFam" id="1.20.1250.20:FF:000722">
    <property type="entry name" value="MFS general substrate transporter"/>
    <property type="match status" value="1"/>
</dbReference>
<dbReference type="GO" id="GO:0022857">
    <property type="term" value="F:transmembrane transporter activity"/>
    <property type="evidence" value="ECO:0007669"/>
    <property type="project" value="InterPro"/>
</dbReference>
<evidence type="ECO:0000256" key="2">
    <source>
        <dbReference type="ARBA" id="ARBA00022448"/>
    </source>
</evidence>
<sequence length="541" mass="58228">MAPANDVSTDVEKAGQIGAEEHEGGRHLKGAIINTVAASSAAEKALLWRQDKRIVPLSAAIYFLCYLDRSNIGNAKVLNSSTGDDMQTDTGMSNYQFNIALMIFLIGYFLFEVPSNILLKKLRPSRWLAFLMFSWGAISAGLGGTHNFAQVTAVRFLLGAFEAGLFPGLVYYLTFWYKTNERSVRVAFILASATLAGAFGGAIAYGVGHMNTVRGLPGWRWLFILEAIPSMVSAFFVWFLLPDYPERASWLSESEKDLAAQRLHFEGAKASAASLTWAETKATLTDWRLYGHYAIYFAVSLPFSSLSLFTPSIVSGLGYLDLQAQLMTVPPWAVAYVCQIIVSWLGDHFNARAYACAGAAAVGAIGFLVSALLPAAEYAGRYGCLIVGTAGAFSCIPPMLGWLTSNMWSTASIGLAVALNVSIGAGLGQIPGVWIYKADEATRGYPTGHGVNCAMLFFVSLGALSLRYYYALENRRILTAAEGGPAPRFKPPDKAPVQTLYVHILIRGPDIMVTSTTPNPISPSLGPVGVIPAANHVASDP</sequence>
<organism evidence="9 10">
    <name type="scientific">Monosporascus ibericus</name>
    <dbReference type="NCBI Taxonomy" id="155417"/>
    <lineage>
        <taxon>Eukaryota</taxon>
        <taxon>Fungi</taxon>
        <taxon>Dikarya</taxon>
        <taxon>Ascomycota</taxon>
        <taxon>Pezizomycotina</taxon>
        <taxon>Sordariomycetes</taxon>
        <taxon>Xylariomycetidae</taxon>
        <taxon>Xylariales</taxon>
        <taxon>Xylariales incertae sedis</taxon>
        <taxon>Monosporascus</taxon>
    </lineage>
</organism>